<evidence type="ECO:0000313" key="2">
    <source>
        <dbReference type="EMBL" id="KAJ8914709.1"/>
    </source>
</evidence>
<organism evidence="2 3">
    <name type="scientific">Exocentrus adspersus</name>
    <dbReference type="NCBI Taxonomy" id="1586481"/>
    <lineage>
        <taxon>Eukaryota</taxon>
        <taxon>Metazoa</taxon>
        <taxon>Ecdysozoa</taxon>
        <taxon>Arthropoda</taxon>
        <taxon>Hexapoda</taxon>
        <taxon>Insecta</taxon>
        <taxon>Pterygota</taxon>
        <taxon>Neoptera</taxon>
        <taxon>Endopterygota</taxon>
        <taxon>Coleoptera</taxon>
        <taxon>Polyphaga</taxon>
        <taxon>Cucujiformia</taxon>
        <taxon>Chrysomeloidea</taxon>
        <taxon>Cerambycidae</taxon>
        <taxon>Lamiinae</taxon>
        <taxon>Acanthocinini</taxon>
        <taxon>Exocentrus</taxon>
    </lineage>
</organism>
<sequence length="460" mass="53272">KSSRYELTTYTKYVIRLTIYSIHNKFEKTPGEPMNRDYLKFPANLPLADPEFHKPAPVDLLLGSGPTLSLLCIGQINLSGRDNNLYMQKTRLGWIIGGEINQVTSLKRLICNLVDLQSDLNRFWEIEEGNVKSGISVEAIECERNFKETVTRDKTGRYIVALPFKGNPNQLGEKIAKIFDPLGLLGPIILYAKKIMQQLWVLKLDWDESENPADKLSRGQTPRELLENTLCKIRPPWLLKDASQWPQSVGEFNGEPLERKKNVCLAIQIKEPEVFQRFSSFSKLKFFIACCLRFRYAPCRKGNFIAAERNEAELFIIKSIQRNAFNETIQSLQAHKSIKKCSLLNLDPFLDEDGWGKRLRHAELAFSQRHPILLLKSHHVTQLIIQHFHEQNYHSGVQNTLYNIRQRFWLVDGRNQPMVQGQYLNELNIRKKWTSGNTEIKEGTVVLLKDDNIPPMQWHF</sequence>
<protein>
    <recommendedName>
        <fullName evidence="1">DUF5641 domain-containing protein</fullName>
    </recommendedName>
</protein>
<dbReference type="Pfam" id="PF18701">
    <property type="entry name" value="DUF5641"/>
    <property type="match status" value="1"/>
</dbReference>
<dbReference type="InterPro" id="IPR008042">
    <property type="entry name" value="Retrotrans_Pao"/>
</dbReference>
<evidence type="ECO:0000313" key="3">
    <source>
        <dbReference type="Proteomes" id="UP001159042"/>
    </source>
</evidence>
<proteinExistence type="predicted"/>
<dbReference type="Pfam" id="PF05380">
    <property type="entry name" value="Peptidase_A17"/>
    <property type="match status" value="1"/>
</dbReference>
<accession>A0AAV8VKQ7</accession>
<feature type="domain" description="DUF5641" evidence="1">
    <location>
        <begin position="420"/>
        <end position="459"/>
    </location>
</feature>
<keyword evidence="3" id="KW-1185">Reference proteome</keyword>
<gene>
    <name evidence="2" type="ORF">NQ315_017418</name>
</gene>
<reference evidence="2 3" key="1">
    <citation type="journal article" date="2023" name="Insect Mol. Biol.">
        <title>Genome sequencing provides insights into the evolution of gene families encoding plant cell wall-degrading enzymes in longhorned beetles.</title>
        <authorList>
            <person name="Shin N.R."/>
            <person name="Okamura Y."/>
            <person name="Kirsch R."/>
            <person name="Pauchet Y."/>
        </authorList>
    </citation>
    <scope>NUCLEOTIDE SEQUENCE [LARGE SCALE GENOMIC DNA]</scope>
    <source>
        <strain evidence="2">EAD_L_NR</strain>
    </source>
</reference>
<dbReference type="PANTHER" id="PTHR47331">
    <property type="entry name" value="PHD-TYPE DOMAIN-CONTAINING PROTEIN"/>
    <property type="match status" value="1"/>
</dbReference>
<dbReference type="InterPro" id="IPR040676">
    <property type="entry name" value="DUF5641"/>
</dbReference>
<comment type="caution">
    <text evidence="2">The sequence shown here is derived from an EMBL/GenBank/DDBJ whole genome shotgun (WGS) entry which is preliminary data.</text>
</comment>
<feature type="non-terminal residue" evidence="2">
    <location>
        <position position="1"/>
    </location>
</feature>
<evidence type="ECO:0000259" key="1">
    <source>
        <dbReference type="Pfam" id="PF18701"/>
    </source>
</evidence>
<dbReference type="AlphaFoldDB" id="A0AAV8VKQ7"/>
<dbReference type="EMBL" id="JANEYG010000065">
    <property type="protein sequence ID" value="KAJ8914709.1"/>
    <property type="molecule type" value="Genomic_DNA"/>
</dbReference>
<dbReference type="Proteomes" id="UP001159042">
    <property type="component" value="Unassembled WGS sequence"/>
</dbReference>
<name>A0AAV8VKQ7_9CUCU</name>